<dbReference type="InterPro" id="IPR036388">
    <property type="entry name" value="WH-like_DNA-bd_sf"/>
</dbReference>
<protein>
    <submittedName>
        <fullName evidence="2">PadR family transcriptional regulator</fullName>
    </submittedName>
</protein>
<dbReference type="RefSeq" id="WP_220230323.1">
    <property type="nucleotide sequence ID" value="NZ_JAICBX010000004.1"/>
</dbReference>
<sequence length="182" mass="21034">MNVRTLCLAILHFSEATGYEIKKMSTEEHFSFFVDASFGSIYPALSRLQDDGCVTVREEFESGKPSRKVYSITEKGRQELHESLRVLPRRDSFKSEFLLMAMCAEILDRETIVRAIDRHIQDMKLEIEMLDQVLECCDETSPGKTWVAKFGRQVKQQALEYFIKHRHELEALVPDNQAQAAE</sequence>
<dbReference type="SUPFAM" id="SSF46785">
    <property type="entry name" value="Winged helix' DNA-binding domain"/>
    <property type="match status" value="1"/>
</dbReference>
<dbReference type="Pfam" id="PF03551">
    <property type="entry name" value="PadR"/>
    <property type="match status" value="1"/>
</dbReference>
<dbReference type="PANTHER" id="PTHR43252:SF6">
    <property type="entry name" value="NEGATIVE TRANSCRIPTION REGULATOR PADR"/>
    <property type="match status" value="1"/>
</dbReference>
<comment type="caution">
    <text evidence="2">The sequence shown here is derived from an EMBL/GenBank/DDBJ whole genome shotgun (WGS) entry which is preliminary data.</text>
</comment>
<reference evidence="2" key="1">
    <citation type="submission" date="2021-08" db="EMBL/GenBank/DDBJ databases">
        <title>Hoeflea bacterium WL0058 sp. nov., isolated from the sediment.</title>
        <authorList>
            <person name="Wang L."/>
            <person name="Zhang D."/>
        </authorList>
    </citation>
    <scope>NUCLEOTIDE SEQUENCE</scope>
    <source>
        <strain evidence="2">WL0058</strain>
    </source>
</reference>
<evidence type="ECO:0000313" key="3">
    <source>
        <dbReference type="Proteomes" id="UP001196509"/>
    </source>
</evidence>
<name>A0AAE2ZMF4_9HYPH</name>
<dbReference type="EMBL" id="JAICBX010000004">
    <property type="protein sequence ID" value="MBW8639604.1"/>
    <property type="molecule type" value="Genomic_DNA"/>
</dbReference>
<dbReference type="AlphaFoldDB" id="A0AAE2ZMF4"/>
<dbReference type="Gene3D" id="1.10.10.10">
    <property type="entry name" value="Winged helix-like DNA-binding domain superfamily/Winged helix DNA-binding domain"/>
    <property type="match status" value="1"/>
</dbReference>
<dbReference type="InterPro" id="IPR005149">
    <property type="entry name" value="Tscrpt_reg_PadR_N"/>
</dbReference>
<dbReference type="InterPro" id="IPR036390">
    <property type="entry name" value="WH_DNA-bd_sf"/>
</dbReference>
<evidence type="ECO:0000259" key="1">
    <source>
        <dbReference type="Pfam" id="PF03551"/>
    </source>
</evidence>
<dbReference type="Proteomes" id="UP001196509">
    <property type="component" value="Unassembled WGS sequence"/>
</dbReference>
<organism evidence="2 3">
    <name type="scientific">Flavimaribacter sediminis</name>
    <dbReference type="NCBI Taxonomy" id="2865987"/>
    <lineage>
        <taxon>Bacteria</taxon>
        <taxon>Pseudomonadati</taxon>
        <taxon>Pseudomonadota</taxon>
        <taxon>Alphaproteobacteria</taxon>
        <taxon>Hyphomicrobiales</taxon>
        <taxon>Rhizobiaceae</taxon>
        <taxon>Flavimaribacter</taxon>
    </lineage>
</organism>
<gene>
    <name evidence="2" type="ORF">K1W69_20595</name>
</gene>
<feature type="domain" description="Transcription regulator PadR N-terminal" evidence="1">
    <location>
        <begin position="8"/>
        <end position="82"/>
    </location>
</feature>
<proteinExistence type="predicted"/>
<accession>A0AAE2ZMF4</accession>
<dbReference type="PANTHER" id="PTHR43252">
    <property type="entry name" value="TRANSCRIPTIONAL REGULATOR YQJI"/>
    <property type="match status" value="1"/>
</dbReference>
<keyword evidence="3" id="KW-1185">Reference proteome</keyword>
<evidence type="ECO:0000313" key="2">
    <source>
        <dbReference type="EMBL" id="MBW8639604.1"/>
    </source>
</evidence>